<evidence type="ECO:0000256" key="9">
    <source>
        <dbReference type="SAM" id="Phobius"/>
    </source>
</evidence>
<dbReference type="InterPro" id="IPR044669">
    <property type="entry name" value="YneE/VCCN1/2-like"/>
</dbReference>
<proteinExistence type="inferred from homology"/>
<feature type="transmembrane region" description="Helical" evidence="9">
    <location>
        <begin position="21"/>
        <end position="44"/>
    </location>
</feature>
<evidence type="ECO:0000256" key="7">
    <source>
        <dbReference type="ARBA" id="ARBA00023136"/>
    </source>
</evidence>
<accession>A0A2W5TW28</accession>
<evidence type="ECO:0000256" key="5">
    <source>
        <dbReference type="ARBA" id="ARBA00022989"/>
    </source>
</evidence>
<evidence type="ECO:0000256" key="2">
    <source>
        <dbReference type="ARBA" id="ARBA00022448"/>
    </source>
</evidence>
<evidence type="ECO:0000256" key="4">
    <source>
        <dbReference type="ARBA" id="ARBA00022692"/>
    </source>
</evidence>
<evidence type="ECO:0008006" key="12">
    <source>
        <dbReference type="Google" id="ProtNLM"/>
    </source>
</evidence>
<reference evidence="10 11" key="1">
    <citation type="submission" date="2017-08" db="EMBL/GenBank/DDBJ databases">
        <title>Infants hospitalized years apart are colonized by the same room-sourced microbial strains.</title>
        <authorList>
            <person name="Brooks B."/>
            <person name="Olm M.R."/>
            <person name="Firek B.A."/>
            <person name="Baker R."/>
            <person name="Thomas B.C."/>
            <person name="Morowitz M.J."/>
            <person name="Banfield J.F."/>
        </authorList>
    </citation>
    <scope>NUCLEOTIDE SEQUENCE [LARGE SCALE GENOMIC DNA]</scope>
    <source>
        <strain evidence="10">S2_003_000_R2_14</strain>
    </source>
</reference>
<dbReference type="GO" id="GO:0005254">
    <property type="term" value="F:chloride channel activity"/>
    <property type="evidence" value="ECO:0007669"/>
    <property type="project" value="InterPro"/>
</dbReference>
<evidence type="ECO:0000256" key="6">
    <source>
        <dbReference type="ARBA" id="ARBA00023065"/>
    </source>
</evidence>
<keyword evidence="2" id="KW-0813">Transport</keyword>
<comment type="subcellular location">
    <subcellularLocation>
        <location evidence="1">Cell membrane</location>
        <topology evidence="1">Multi-pass membrane protein</topology>
    </subcellularLocation>
</comment>
<keyword evidence="7 9" id="KW-0472">Membrane</keyword>
<name>A0A2W5TW28_9BACT</name>
<comment type="caution">
    <text evidence="10">The sequence shown here is derived from an EMBL/GenBank/DDBJ whole genome shotgun (WGS) entry which is preliminary data.</text>
</comment>
<keyword evidence="6" id="KW-0406">Ion transport</keyword>
<feature type="transmembrane region" description="Helical" evidence="9">
    <location>
        <begin position="216"/>
        <end position="236"/>
    </location>
</feature>
<dbReference type="PANTHER" id="PTHR33281:SF19">
    <property type="entry name" value="VOLTAGE-DEPENDENT ANION CHANNEL-FORMING PROTEIN YNEE"/>
    <property type="match status" value="1"/>
</dbReference>
<dbReference type="PANTHER" id="PTHR33281">
    <property type="entry name" value="UPF0187 PROTEIN YNEE"/>
    <property type="match status" value="1"/>
</dbReference>
<evidence type="ECO:0000313" key="10">
    <source>
        <dbReference type="EMBL" id="PZR16606.1"/>
    </source>
</evidence>
<dbReference type="GO" id="GO:0005886">
    <property type="term" value="C:plasma membrane"/>
    <property type="evidence" value="ECO:0007669"/>
    <property type="project" value="UniProtKB-SubCell"/>
</dbReference>
<evidence type="ECO:0000256" key="3">
    <source>
        <dbReference type="ARBA" id="ARBA00022475"/>
    </source>
</evidence>
<feature type="transmembrane region" description="Helical" evidence="9">
    <location>
        <begin position="50"/>
        <end position="70"/>
    </location>
</feature>
<comment type="similarity">
    <text evidence="8">Belongs to the anion channel-forming bestrophin (TC 1.A.46) family.</text>
</comment>
<dbReference type="AlphaFoldDB" id="A0A2W5TW28"/>
<keyword evidence="3" id="KW-1003">Cell membrane</keyword>
<dbReference type="Pfam" id="PF25539">
    <property type="entry name" value="Bestrophin_2"/>
    <property type="match status" value="1"/>
</dbReference>
<evidence type="ECO:0000256" key="1">
    <source>
        <dbReference type="ARBA" id="ARBA00004651"/>
    </source>
</evidence>
<organism evidence="10 11">
    <name type="scientific">Archangium gephyra</name>
    <dbReference type="NCBI Taxonomy" id="48"/>
    <lineage>
        <taxon>Bacteria</taxon>
        <taxon>Pseudomonadati</taxon>
        <taxon>Myxococcota</taxon>
        <taxon>Myxococcia</taxon>
        <taxon>Myxococcales</taxon>
        <taxon>Cystobacterineae</taxon>
        <taxon>Archangiaceae</taxon>
        <taxon>Archangium</taxon>
    </lineage>
</organism>
<sequence length="286" mass="31878">MIDYDPHKWRTTFFAVKGSMVKVIGVRSILVSVGAAALVASHFAYKSFDFPNAAVVHGMVGTALGLLLVFRTNQSYDRWWEGRKLWGAMVNTCRNLARSASVHLAHNPDRLARVVRLTQAFPAASMATLRHKTFVPANIEADDLDAIQQRNHIPTAICQRITWHLEQERKAGNVADIVFTSVDNNNQLLVDIIGACERIHKTPLPFAYVIHLRRALVLYCTSLPIALVNSFGWWTIGVVFGLTYVLLGIEEIGVEIEDPFEGDDNDLPLERITDGIQSAVGSYLPR</sequence>
<evidence type="ECO:0000313" key="11">
    <source>
        <dbReference type="Proteomes" id="UP000249061"/>
    </source>
</evidence>
<dbReference type="EMBL" id="QFQP01000003">
    <property type="protein sequence ID" value="PZR16606.1"/>
    <property type="molecule type" value="Genomic_DNA"/>
</dbReference>
<dbReference type="Proteomes" id="UP000249061">
    <property type="component" value="Unassembled WGS sequence"/>
</dbReference>
<evidence type="ECO:0000256" key="8">
    <source>
        <dbReference type="ARBA" id="ARBA00034708"/>
    </source>
</evidence>
<keyword evidence="5 9" id="KW-1133">Transmembrane helix</keyword>
<gene>
    <name evidence="10" type="ORF">DI536_05445</name>
</gene>
<keyword evidence="4 9" id="KW-0812">Transmembrane</keyword>
<protein>
    <recommendedName>
        <fullName evidence="12">Bestrophin</fullName>
    </recommendedName>
</protein>